<reference evidence="2 3" key="1">
    <citation type="journal article" date="2018" name="Front. Plant Sci.">
        <title>Red Clover (Trifolium pratense) and Zigzag Clover (T. medium) - A Picture of Genomic Similarities and Differences.</title>
        <authorList>
            <person name="Dluhosova J."/>
            <person name="Istvanek J."/>
            <person name="Nedelnik J."/>
            <person name="Repkova J."/>
        </authorList>
    </citation>
    <scope>NUCLEOTIDE SEQUENCE [LARGE SCALE GENOMIC DNA]</scope>
    <source>
        <strain evidence="3">cv. 10/8</strain>
        <tissue evidence="2">Leaf</tissue>
    </source>
</reference>
<dbReference type="AlphaFoldDB" id="A0A392MGC4"/>
<organism evidence="2 3">
    <name type="scientific">Trifolium medium</name>
    <dbReference type="NCBI Taxonomy" id="97028"/>
    <lineage>
        <taxon>Eukaryota</taxon>
        <taxon>Viridiplantae</taxon>
        <taxon>Streptophyta</taxon>
        <taxon>Embryophyta</taxon>
        <taxon>Tracheophyta</taxon>
        <taxon>Spermatophyta</taxon>
        <taxon>Magnoliopsida</taxon>
        <taxon>eudicotyledons</taxon>
        <taxon>Gunneridae</taxon>
        <taxon>Pentapetalae</taxon>
        <taxon>rosids</taxon>
        <taxon>fabids</taxon>
        <taxon>Fabales</taxon>
        <taxon>Fabaceae</taxon>
        <taxon>Papilionoideae</taxon>
        <taxon>50 kb inversion clade</taxon>
        <taxon>NPAAA clade</taxon>
        <taxon>Hologalegina</taxon>
        <taxon>IRL clade</taxon>
        <taxon>Trifolieae</taxon>
        <taxon>Trifolium</taxon>
    </lineage>
</organism>
<keyword evidence="3" id="KW-1185">Reference proteome</keyword>
<gene>
    <name evidence="2" type="ORF">A2U01_0007097</name>
</gene>
<evidence type="ECO:0000313" key="3">
    <source>
        <dbReference type="Proteomes" id="UP000265520"/>
    </source>
</evidence>
<feature type="region of interest" description="Disordered" evidence="1">
    <location>
        <begin position="1"/>
        <end position="127"/>
    </location>
</feature>
<evidence type="ECO:0000256" key="1">
    <source>
        <dbReference type="SAM" id="MobiDB-lite"/>
    </source>
</evidence>
<feature type="compositionally biased region" description="Basic and acidic residues" evidence="1">
    <location>
        <begin position="88"/>
        <end position="115"/>
    </location>
</feature>
<accession>A0A392MGC4</accession>
<evidence type="ECO:0000313" key="2">
    <source>
        <dbReference type="EMBL" id="MCH86243.1"/>
    </source>
</evidence>
<comment type="caution">
    <text evidence="2">The sequence shown here is derived from an EMBL/GenBank/DDBJ whole genome shotgun (WGS) entry which is preliminary data.</text>
</comment>
<feature type="compositionally biased region" description="Basic residues" evidence="1">
    <location>
        <begin position="116"/>
        <end position="127"/>
    </location>
</feature>
<proteinExistence type="predicted"/>
<name>A0A392MGC4_9FABA</name>
<protein>
    <submittedName>
        <fullName evidence="2">DUF4283 domain protein</fullName>
    </submittedName>
</protein>
<feature type="non-terminal residue" evidence="2">
    <location>
        <position position="440"/>
    </location>
</feature>
<sequence>MQKMRVRARECSAAPRAHLGRHNRSPPSPEVRHKRGGVSVDSGGWTEVRHRRRKELREGDGGYRRSRQRQRSRSRSIFKPRFHSFYGQHDRNLHHVRDHDQLHRVQTRYSRERGRSLHRSGHHQHRRSFSAFQDLEARSFHEQHTGQQRHELADRRRQELSDDYGAVPWRGLDGCNRARDTVVTDHEALGKGNDYYEKGNSVKIGTDFKRYSNVRDVAKLLRALNAVSFGNYRVRAVLARFDRNDTLPDRSFGTKREGMSKGGKDLVTPARNHWSERMAGHKSADAHIATKRMKAKNGVAIVADAVKDGPGSTEEVRVGDIVVQIGARQETVVNTKAPEQVVASTSSKLVVSADAGKDKDCRVLLRSFTSRNEDVKWAYNGIVATVINGEAIPVVQNRITDAGFNNMALIPMGADKVFVRSLMGDDAMSIVTSAKEFFKL</sequence>
<dbReference type="Proteomes" id="UP000265520">
    <property type="component" value="Unassembled WGS sequence"/>
</dbReference>
<feature type="compositionally biased region" description="Basic residues" evidence="1">
    <location>
        <begin position="64"/>
        <end position="82"/>
    </location>
</feature>
<dbReference type="EMBL" id="LXQA010009993">
    <property type="protein sequence ID" value="MCH86243.1"/>
    <property type="molecule type" value="Genomic_DNA"/>
</dbReference>